<keyword evidence="2" id="KW-1185">Reference proteome</keyword>
<gene>
    <name evidence="1" type="primary">Cnig_chr_X.g25772</name>
    <name evidence="1" type="ORF">B9Z55_025772</name>
</gene>
<evidence type="ECO:0008006" key="3">
    <source>
        <dbReference type="Google" id="ProtNLM"/>
    </source>
</evidence>
<evidence type="ECO:0000313" key="1">
    <source>
        <dbReference type="EMBL" id="PIC20652.1"/>
    </source>
</evidence>
<dbReference type="OrthoDB" id="10677616at2759"/>
<name>A0A2G5T0A8_9PELO</name>
<dbReference type="AlphaFoldDB" id="A0A2G5T0A8"/>
<dbReference type="Proteomes" id="UP000230233">
    <property type="component" value="Chromosome X"/>
</dbReference>
<proteinExistence type="predicted"/>
<evidence type="ECO:0000313" key="2">
    <source>
        <dbReference type="Proteomes" id="UP000230233"/>
    </source>
</evidence>
<dbReference type="EMBL" id="PDUG01000006">
    <property type="protein sequence ID" value="PIC20652.1"/>
    <property type="molecule type" value="Genomic_DNA"/>
</dbReference>
<protein>
    <recommendedName>
        <fullName evidence="3">DNA-directed DNA polymerase</fullName>
    </recommendedName>
</protein>
<accession>A0A2G5T0A8</accession>
<dbReference type="STRING" id="1611254.A0A2G5T0A8"/>
<comment type="caution">
    <text evidence="1">The sequence shown here is derived from an EMBL/GenBank/DDBJ whole genome shotgun (WGS) entry which is preliminary data.</text>
</comment>
<organism evidence="1 2">
    <name type="scientific">Caenorhabditis nigoni</name>
    <dbReference type="NCBI Taxonomy" id="1611254"/>
    <lineage>
        <taxon>Eukaryota</taxon>
        <taxon>Metazoa</taxon>
        <taxon>Ecdysozoa</taxon>
        <taxon>Nematoda</taxon>
        <taxon>Chromadorea</taxon>
        <taxon>Rhabditida</taxon>
        <taxon>Rhabditina</taxon>
        <taxon>Rhabditomorpha</taxon>
        <taxon>Rhabditoidea</taxon>
        <taxon>Rhabditidae</taxon>
        <taxon>Peloderinae</taxon>
        <taxon>Caenorhabditis</taxon>
    </lineage>
</organism>
<reference evidence="2" key="1">
    <citation type="submission" date="2017-10" db="EMBL/GenBank/DDBJ databases">
        <title>Rapid genome shrinkage in a self-fertile nematode reveals novel sperm competition proteins.</title>
        <authorList>
            <person name="Yin D."/>
            <person name="Schwarz E.M."/>
            <person name="Thomas C.G."/>
            <person name="Felde R.L."/>
            <person name="Korf I.F."/>
            <person name="Cutter A.D."/>
            <person name="Schartner C.M."/>
            <person name="Ralston E.J."/>
            <person name="Meyer B.J."/>
            <person name="Haag E.S."/>
        </authorList>
    </citation>
    <scope>NUCLEOTIDE SEQUENCE [LARGE SCALE GENOMIC DNA]</scope>
    <source>
        <strain evidence="2">JU1422</strain>
    </source>
</reference>
<sequence length="467" mass="53965">MMTHLETIRSLLVATPIQIVISEAENFDWFDVELIQQRVFPGLYQVIVFMDTSYVPYYKEPDVGKGKELYILLQDGHYEIFRTLPRLFKTKYYCELCTTGYGHTCAHYNCPKIHRICGKEGCKPKAGDVKMVCDKCEIEFPSQECYENHKRKGPMDGKSRCDSTVFCKRCKKSYYRNKNSRPHVCGEVLCHRCECPRAAEQHCSMMPTKKKDNKITHRRIFFDIESRSIPETGLQVPHAVYQAWMYHQYKNCRSPANRKKYSSSIEKTDNQNRHKKVHDAVKAMKEDKVFHGLYQIIVFMDTSYVPYYNGPDVGKGKELYILLQDGHYQGFRTLPGLFKTKYCCELCSTGYGNTCSHYNCPKIHWICGKEGCKPKAGDVKVVYEQCKIEFPSEDCFENHKCKGQKVGRADVIFSIKNHITATKMPDLTFAEKSSVTGISVRELPSITTLYDADGEEREQAHAQKELL</sequence>